<evidence type="ECO:0000256" key="2">
    <source>
        <dbReference type="ARBA" id="ARBA00023125"/>
    </source>
</evidence>
<dbReference type="PROSITE" id="PS50977">
    <property type="entry name" value="HTH_TETR_2"/>
    <property type="match status" value="1"/>
</dbReference>
<feature type="domain" description="HTH tetR-type" evidence="5">
    <location>
        <begin position="6"/>
        <end position="66"/>
    </location>
</feature>
<proteinExistence type="predicted"/>
<dbReference type="SUPFAM" id="SSF48498">
    <property type="entry name" value="Tetracyclin repressor-like, C-terminal domain"/>
    <property type="match status" value="1"/>
</dbReference>
<dbReference type="InterPro" id="IPR001647">
    <property type="entry name" value="HTH_TetR"/>
</dbReference>
<reference evidence="7 9" key="2">
    <citation type="submission" date="2023-07" db="EMBL/GenBank/DDBJ databases">
        <title>Genomic Encyclopedia of Type Strains, Phase IV (KMG-IV): sequencing the most valuable type-strain genomes for metagenomic binning, comparative biology and taxonomic classification.</title>
        <authorList>
            <person name="Goeker M."/>
        </authorList>
    </citation>
    <scope>NUCLEOTIDE SEQUENCE [LARGE SCALE GENOMIC DNA]</scope>
    <source>
        <strain evidence="7 9">DSM 338</strain>
    </source>
</reference>
<dbReference type="PANTHER" id="PTHR47506">
    <property type="entry name" value="TRANSCRIPTIONAL REGULATORY PROTEIN"/>
    <property type="match status" value="1"/>
</dbReference>
<dbReference type="InterPro" id="IPR036271">
    <property type="entry name" value="Tet_transcr_reg_TetR-rel_C_sf"/>
</dbReference>
<dbReference type="Proteomes" id="UP001144397">
    <property type="component" value="Unassembled WGS sequence"/>
</dbReference>
<dbReference type="EMBL" id="BSDO01000002">
    <property type="protein sequence ID" value="GLI22525.1"/>
    <property type="molecule type" value="Genomic_DNA"/>
</dbReference>
<dbReference type="EMBL" id="JAVDPY010000001">
    <property type="protein sequence ID" value="MDR6331684.1"/>
    <property type="molecule type" value="Genomic_DNA"/>
</dbReference>
<evidence type="ECO:0000313" key="7">
    <source>
        <dbReference type="EMBL" id="MDR6331684.1"/>
    </source>
</evidence>
<dbReference type="InterPro" id="IPR011075">
    <property type="entry name" value="TetR_C"/>
</dbReference>
<dbReference type="PRINTS" id="PR00455">
    <property type="entry name" value="HTHTETR"/>
</dbReference>
<dbReference type="InterPro" id="IPR009057">
    <property type="entry name" value="Homeodomain-like_sf"/>
</dbReference>
<evidence type="ECO:0000313" key="6">
    <source>
        <dbReference type="EMBL" id="GLI22525.1"/>
    </source>
</evidence>
<evidence type="ECO:0000259" key="5">
    <source>
        <dbReference type="PROSITE" id="PS50977"/>
    </source>
</evidence>
<dbReference type="InterPro" id="IPR023772">
    <property type="entry name" value="DNA-bd_HTH_TetR-type_CS"/>
</dbReference>
<comment type="caution">
    <text evidence="6">The sequence shown here is derived from an EMBL/GenBank/DDBJ whole genome shotgun (WGS) entry which is preliminary data.</text>
</comment>
<sequence>MARPRAFDEGEVLDAALRCFWTRGYEATSVRDLASSMGLTGASLYNAFGDKRALYEKVLERYASHSMAERIRRLEAPDIAPRDAISSFFRETLERALDDPEMKGCFVVNAAVEMGPHDPELRAAALASLGEVEAFLTRRIEAGRADGTIQNRETAQELARMLLGVHLGLRVLARLRPGRELLEGVVKPALAALDPHVPG</sequence>
<protein>
    <submittedName>
        <fullName evidence="6">TetR family transcriptional regulator</fullName>
    </submittedName>
    <submittedName>
        <fullName evidence="7">TetR/AcrR family transcriptional repressor of nem operon</fullName>
    </submittedName>
</protein>
<dbReference type="Proteomes" id="UP001245370">
    <property type="component" value="Unassembled WGS sequence"/>
</dbReference>
<dbReference type="Gene3D" id="1.10.357.10">
    <property type="entry name" value="Tetracycline Repressor, domain 2"/>
    <property type="match status" value="1"/>
</dbReference>
<evidence type="ECO:0000256" key="1">
    <source>
        <dbReference type="ARBA" id="ARBA00023015"/>
    </source>
</evidence>
<gene>
    <name evidence="7" type="ORF">GGQ86_000131</name>
    <name evidence="6" type="ORF">XFLAVUS301_21990</name>
</gene>
<evidence type="ECO:0000256" key="4">
    <source>
        <dbReference type="PROSITE-ProRule" id="PRU00335"/>
    </source>
</evidence>
<evidence type="ECO:0000313" key="9">
    <source>
        <dbReference type="Proteomes" id="UP001245370"/>
    </source>
</evidence>
<keyword evidence="3" id="KW-0804">Transcription</keyword>
<dbReference type="GO" id="GO:0003677">
    <property type="term" value="F:DNA binding"/>
    <property type="evidence" value="ECO:0007669"/>
    <property type="project" value="UniProtKB-UniRule"/>
</dbReference>
<name>A0A9W6CLD4_XANFL</name>
<feature type="DNA-binding region" description="H-T-H motif" evidence="4">
    <location>
        <begin position="29"/>
        <end position="48"/>
    </location>
</feature>
<dbReference type="GeneID" id="95762989"/>
<accession>A0A9W6CLD4</accession>
<dbReference type="Pfam" id="PF00440">
    <property type="entry name" value="TetR_N"/>
    <property type="match status" value="1"/>
</dbReference>
<dbReference type="PANTHER" id="PTHR47506:SF1">
    <property type="entry name" value="HTH-TYPE TRANSCRIPTIONAL REGULATOR YJDC"/>
    <property type="match status" value="1"/>
</dbReference>
<dbReference type="RefSeq" id="WP_229644080.1">
    <property type="nucleotide sequence ID" value="NZ_BSDO01000002.1"/>
</dbReference>
<dbReference type="AlphaFoldDB" id="A0A9W6CLD4"/>
<evidence type="ECO:0000256" key="3">
    <source>
        <dbReference type="ARBA" id="ARBA00023163"/>
    </source>
</evidence>
<reference evidence="6" key="1">
    <citation type="submission" date="2022-12" db="EMBL/GenBank/DDBJ databases">
        <title>Reference genome sequencing for broad-spectrum identification of bacterial and archaeal isolates by mass spectrometry.</title>
        <authorList>
            <person name="Sekiguchi Y."/>
            <person name="Tourlousse D.M."/>
        </authorList>
    </citation>
    <scope>NUCLEOTIDE SEQUENCE</scope>
    <source>
        <strain evidence="6">301</strain>
    </source>
</reference>
<dbReference type="PROSITE" id="PS01081">
    <property type="entry name" value="HTH_TETR_1"/>
    <property type="match status" value="1"/>
</dbReference>
<evidence type="ECO:0000313" key="8">
    <source>
        <dbReference type="Proteomes" id="UP001144397"/>
    </source>
</evidence>
<keyword evidence="9" id="KW-1185">Reference proteome</keyword>
<keyword evidence="1" id="KW-0805">Transcription regulation</keyword>
<keyword evidence="2 4" id="KW-0238">DNA-binding</keyword>
<dbReference type="SUPFAM" id="SSF46689">
    <property type="entry name" value="Homeodomain-like"/>
    <property type="match status" value="1"/>
</dbReference>
<dbReference type="Pfam" id="PF16925">
    <property type="entry name" value="TetR_C_13"/>
    <property type="match status" value="1"/>
</dbReference>
<organism evidence="6 8">
    <name type="scientific">Xanthobacter flavus</name>
    <dbReference type="NCBI Taxonomy" id="281"/>
    <lineage>
        <taxon>Bacteria</taxon>
        <taxon>Pseudomonadati</taxon>
        <taxon>Pseudomonadota</taxon>
        <taxon>Alphaproteobacteria</taxon>
        <taxon>Hyphomicrobiales</taxon>
        <taxon>Xanthobacteraceae</taxon>
        <taxon>Xanthobacter</taxon>
    </lineage>
</organism>
<dbReference type="Gene3D" id="1.10.10.60">
    <property type="entry name" value="Homeodomain-like"/>
    <property type="match status" value="1"/>
</dbReference>